<dbReference type="AlphaFoldDB" id="A0A316E9K7"/>
<proteinExistence type="predicted"/>
<name>A0A316E9K7_9BACT</name>
<evidence type="ECO:0000313" key="2">
    <source>
        <dbReference type="Proteomes" id="UP000245489"/>
    </source>
</evidence>
<gene>
    <name evidence="1" type="ORF">LV89_02499</name>
</gene>
<dbReference type="RefSeq" id="WP_109743228.1">
    <property type="nucleotide sequence ID" value="NZ_QGGO01000012.1"/>
</dbReference>
<evidence type="ECO:0000313" key="1">
    <source>
        <dbReference type="EMBL" id="PWK26328.1"/>
    </source>
</evidence>
<organism evidence="1 2">
    <name type="scientific">Arcicella aurantiaca</name>
    <dbReference type="NCBI Taxonomy" id="591202"/>
    <lineage>
        <taxon>Bacteria</taxon>
        <taxon>Pseudomonadati</taxon>
        <taxon>Bacteroidota</taxon>
        <taxon>Cytophagia</taxon>
        <taxon>Cytophagales</taxon>
        <taxon>Flectobacillaceae</taxon>
        <taxon>Arcicella</taxon>
    </lineage>
</organism>
<dbReference type="Proteomes" id="UP000245489">
    <property type="component" value="Unassembled WGS sequence"/>
</dbReference>
<reference evidence="1 2" key="1">
    <citation type="submission" date="2018-05" db="EMBL/GenBank/DDBJ databases">
        <title>Genomic Encyclopedia of Archaeal and Bacterial Type Strains, Phase II (KMG-II): from individual species to whole genera.</title>
        <authorList>
            <person name="Goeker M."/>
        </authorList>
    </citation>
    <scope>NUCLEOTIDE SEQUENCE [LARGE SCALE GENOMIC DNA]</scope>
    <source>
        <strain evidence="1 2">DSM 22214</strain>
    </source>
</reference>
<protein>
    <submittedName>
        <fullName evidence="1">Uncharacterized protein</fullName>
    </submittedName>
</protein>
<dbReference type="EMBL" id="QGGO01000012">
    <property type="protein sequence ID" value="PWK26328.1"/>
    <property type="molecule type" value="Genomic_DNA"/>
</dbReference>
<comment type="caution">
    <text evidence="1">The sequence shown here is derived from an EMBL/GenBank/DDBJ whole genome shotgun (WGS) entry which is preliminary data.</text>
</comment>
<sequence length="63" mass="7334">MKTANRNIKSEQNFPKSKYNPALDYLEDKVIFKKQLDEAIQTIQKYGLPKEIMTKINKKSSVS</sequence>
<keyword evidence="2" id="KW-1185">Reference proteome</keyword>
<accession>A0A316E9K7</accession>